<organism evidence="1 2">
    <name type="scientific">Flavobacterium chilense</name>
    <dbReference type="NCBI Taxonomy" id="946677"/>
    <lineage>
        <taxon>Bacteria</taxon>
        <taxon>Pseudomonadati</taxon>
        <taxon>Bacteroidota</taxon>
        <taxon>Flavobacteriia</taxon>
        <taxon>Flavobacteriales</taxon>
        <taxon>Flavobacteriaceae</taxon>
        <taxon>Flavobacterium</taxon>
    </lineage>
</organism>
<evidence type="ECO:0000313" key="2">
    <source>
        <dbReference type="Proteomes" id="UP000184028"/>
    </source>
</evidence>
<dbReference type="Proteomes" id="UP000184028">
    <property type="component" value="Unassembled WGS sequence"/>
</dbReference>
<protein>
    <submittedName>
        <fullName evidence="1">Uncharacterized protein</fullName>
    </submittedName>
</protein>
<gene>
    <name evidence="1" type="ORF">SAMN05444484_102683</name>
</gene>
<reference evidence="2" key="1">
    <citation type="submission" date="2016-11" db="EMBL/GenBank/DDBJ databases">
        <authorList>
            <person name="Varghese N."/>
            <person name="Submissions S."/>
        </authorList>
    </citation>
    <scope>NUCLEOTIDE SEQUENCE [LARGE SCALE GENOMIC DNA]</scope>
    <source>
        <strain evidence="2">DSM 24724</strain>
    </source>
</reference>
<keyword evidence="2" id="KW-1185">Reference proteome</keyword>
<proteinExistence type="predicted"/>
<sequence length="49" mass="5883">MVKKFKFYIFISKYKNNITTVPSFLVMHRSLKSSEVHKDFINRLFKTGL</sequence>
<accession>A0A1M7DQT2</accession>
<name>A0A1M7DQT2_9FLAO</name>
<dbReference type="EMBL" id="FRBT01000002">
    <property type="protein sequence ID" value="SHL81850.1"/>
    <property type="molecule type" value="Genomic_DNA"/>
</dbReference>
<evidence type="ECO:0000313" key="1">
    <source>
        <dbReference type="EMBL" id="SHL81850.1"/>
    </source>
</evidence>
<dbReference type="AlphaFoldDB" id="A0A1M7DQT2"/>